<evidence type="ECO:0000313" key="1">
    <source>
        <dbReference type="EMBL" id="OGE28342.1"/>
    </source>
</evidence>
<name>A0A1F5JIB2_9BACT</name>
<reference evidence="1 2" key="1">
    <citation type="journal article" date="2016" name="Nat. Commun.">
        <title>Thousands of microbial genomes shed light on interconnected biogeochemical processes in an aquifer system.</title>
        <authorList>
            <person name="Anantharaman K."/>
            <person name="Brown C.T."/>
            <person name="Hug L.A."/>
            <person name="Sharon I."/>
            <person name="Castelle C.J."/>
            <person name="Probst A.J."/>
            <person name="Thomas B.C."/>
            <person name="Singh A."/>
            <person name="Wilkins M.J."/>
            <person name="Karaoz U."/>
            <person name="Brodie E.L."/>
            <person name="Williams K.H."/>
            <person name="Hubbard S.S."/>
            <person name="Banfield J.F."/>
        </authorList>
    </citation>
    <scope>NUCLEOTIDE SEQUENCE [LARGE SCALE GENOMIC DNA]</scope>
</reference>
<sequence length="179" mass="20211">MEIDKPNGSKPPVLEAPEKLLPGQNFYDQPPFGVLEEVACKAGLESGNLRVLFTASARLAGGFLIERQSVNPKYDKNFFVSIYREKLKTRRLDPEKVGAYHAAIREVNYQLSEFPDIGEYVRINLDKGLYLLDGSWNPRVSLGGLPITPSYAKWVTERIARQSRMRQVGVLKGIEEIFP</sequence>
<gene>
    <name evidence="1" type="ORF">A2867_05020</name>
</gene>
<comment type="caution">
    <text evidence="1">The sequence shown here is derived from an EMBL/GenBank/DDBJ whole genome shotgun (WGS) entry which is preliminary data.</text>
</comment>
<accession>A0A1F5JIB2</accession>
<evidence type="ECO:0000313" key="2">
    <source>
        <dbReference type="Proteomes" id="UP000177555"/>
    </source>
</evidence>
<protein>
    <submittedName>
        <fullName evidence="1">Uncharacterized protein</fullName>
    </submittedName>
</protein>
<organism evidence="1 2">
    <name type="scientific">Candidatus Daviesbacteria bacterium RIFCSPHIGHO2_01_FULL_40_11</name>
    <dbReference type="NCBI Taxonomy" id="1797762"/>
    <lineage>
        <taxon>Bacteria</taxon>
        <taxon>Candidatus Daviesiibacteriota</taxon>
    </lineage>
</organism>
<dbReference type="EMBL" id="MFCP01000020">
    <property type="protein sequence ID" value="OGE28342.1"/>
    <property type="molecule type" value="Genomic_DNA"/>
</dbReference>
<proteinExistence type="predicted"/>
<dbReference type="Proteomes" id="UP000177555">
    <property type="component" value="Unassembled WGS sequence"/>
</dbReference>
<dbReference type="AlphaFoldDB" id="A0A1F5JIB2"/>